<reference evidence="2" key="1">
    <citation type="submission" date="2021-01" db="EMBL/GenBank/DDBJ databases">
        <authorList>
            <consortium name="Genoscope - CEA"/>
            <person name="William W."/>
        </authorList>
    </citation>
    <scope>NUCLEOTIDE SEQUENCE</scope>
</reference>
<evidence type="ECO:0000256" key="1">
    <source>
        <dbReference type="SAM" id="MobiDB-lite"/>
    </source>
</evidence>
<protein>
    <submittedName>
        <fullName evidence="2">(rape) hypothetical protein</fullName>
    </submittedName>
</protein>
<dbReference type="Proteomes" id="UP001295469">
    <property type="component" value="Chromosome C06"/>
</dbReference>
<feature type="compositionally biased region" description="Low complexity" evidence="1">
    <location>
        <begin position="101"/>
        <end position="122"/>
    </location>
</feature>
<accession>A0A816Q329</accession>
<name>A0A816Q329_BRANA</name>
<feature type="region of interest" description="Disordered" evidence="1">
    <location>
        <begin position="101"/>
        <end position="132"/>
    </location>
</feature>
<dbReference type="AlphaFoldDB" id="A0A816Q329"/>
<proteinExistence type="predicted"/>
<sequence length="132" mass="14695">MIQRLRLVVEVILTIGSHWSNFLEITPEFPNIGRQSEDFNTLIEFSLPSSHPKSLSYVVSSQATTNSQSLNNLISNLSLTTTIWITSLSFTATVMEAKKQTTQLNQPQQPPQQVAVTTAQPASSIKKVQHQE</sequence>
<evidence type="ECO:0000313" key="2">
    <source>
        <dbReference type="EMBL" id="CAF2056991.1"/>
    </source>
</evidence>
<dbReference type="EMBL" id="HG994370">
    <property type="protein sequence ID" value="CAF2056991.1"/>
    <property type="molecule type" value="Genomic_DNA"/>
</dbReference>
<gene>
    <name evidence="2" type="ORF">DARMORV10_C06P14520.1</name>
</gene>
<organism evidence="2">
    <name type="scientific">Brassica napus</name>
    <name type="common">Rape</name>
    <dbReference type="NCBI Taxonomy" id="3708"/>
    <lineage>
        <taxon>Eukaryota</taxon>
        <taxon>Viridiplantae</taxon>
        <taxon>Streptophyta</taxon>
        <taxon>Embryophyta</taxon>
        <taxon>Tracheophyta</taxon>
        <taxon>Spermatophyta</taxon>
        <taxon>Magnoliopsida</taxon>
        <taxon>eudicotyledons</taxon>
        <taxon>Gunneridae</taxon>
        <taxon>Pentapetalae</taxon>
        <taxon>rosids</taxon>
        <taxon>malvids</taxon>
        <taxon>Brassicales</taxon>
        <taxon>Brassicaceae</taxon>
        <taxon>Brassiceae</taxon>
        <taxon>Brassica</taxon>
    </lineage>
</organism>